<dbReference type="AlphaFoldDB" id="A0A238WTH0"/>
<dbReference type="EMBL" id="FZNP01000003">
    <property type="protein sequence ID" value="SNR49661.1"/>
    <property type="molecule type" value="Genomic_DNA"/>
</dbReference>
<feature type="signal peptide" evidence="4">
    <location>
        <begin position="1"/>
        <end position="30"/>
    </location>
</feature>
<dbReference type="InterPro" id="IPR007137">
    <property type="entry name" value="DUF348"/>
</dbReference>
<reference evidence="7" key="1">
    <citation type="submission" date="2017-06" db="EMBL/GenBank/DDBJ databases">
        <authorList>
            <person name="Varghese N."/>
            <person name="Submissions S."/>
        </authorList>
    </citation>
    <scope>NUCLEOTIDE SEQUENCE [LARGE SCALE GENOMIC DNA]</scope>
    <source>
        <strain evidence="7">DSM 44485</strain>
    </source>
</reference>
<dbReference type="Proteomes" id="UP000198420">
    <property type="component" value="Unassembled WGS sequence"/>
</dbReference>
<sequence length="274" mass="28827">MPSPSAPCGRAPRAIAPLAVLLASALLASACGGDGGSAAPKNGAVADAPRTTAPAPRKVVIVVDAKKTETMTTGATVGQVLEQAKIALGPHDLVEPAADKPAGDVIKIMRLLSDPVTKVVKTSAPTVRKKSSSVPPWSEKELRKGRSGITIVKVAYVRRKGRKVTKVLARKVKRKPVAQIIAVGPKSANSGSVTRLNWHGLANCESHNNPKAVNSAGYYGLYQFSLASWASVGGSGRPSDASSAEQTYRAQLLYKRVNGRWQGQWPNCGKFLFS</sequence>
<keyword evidence="2 4" id="KW-0732">Signal</keyword>
<gene>
    <name evidence="6" type="ORF">SAMN06265355_103259</name>
</gene>
<protein>
    <submittedName>
        <fullName evidence="6">G5 domain-containing protein</fullName>
    </submittedName>
</protein>
<dbReference type="SUPFAM" id="SSF53955">
    <property type="entry name" value="Lysozyme-like"/>
    <property type="match status" value="1"/>
</dbReference>
<comment type="similarity">
    <text evidence="1">Belongs to the transglycosylase family. Rpf subfamily.</text>
</comment>
<dbReference type="GO" id="GO:0016787">
    <property type="term" value="F:hydrolase activity"/>
    <property type="evidence" value="ECO:0007669"/>
    <property type="project" value="UniProtKB-KW"/>
</dbReference>
<dbReference type="SMART" id="SM01208">
    <property type="entry name" value="G5"/>
    <property type="match status" value="1"/>
</dbReference>
<dbReference type="InterPro" id="IPR023346">
    <property type="entry name" value="Lysozyme-like_dom_sf"/>
</dbReference>
<dbReference type="Gene3D" id="1.10.530.10">
    <property type="match status" value="1"/>
</dbReference>
<dbReference type="OrthoDB" id="1404170at2"/>
<proteinExistence type="inferred from homology"/>
<feature type="domain" description="G5" evidence="5">
    <location>
        <begin position="108"/>
        <end position="187"/>
    </location>
</feature>
<evidence type="ECO:0000256" key="2">
    <source>
        <dbReference type="ARBA" id="ARBA00022729"/>
    </source>
</evidence>
<name>A0A238WTH0_9ACTN</name>
<evidence type="ECO:0000259" key="5">
    <source>
        <dbReference type="PROSITE" id="PS51109"/>
    </source>
</evidence>
<accession>A0A238WTH0</accession>
<keyword evidence="7" id="KW-1185">Reference proteome</keyword>
<keyword evidence="3" id="KW-0378">Hydrolase</keyword>
<dbReference type="CDD" id="cd13925">
    <property type="entry name" value="RPF"/>
    <property type="match status" value="1"/>
</dbReference>
<dbReference type="Pfam" id="PF06737">
    <property type="entry name" value="Transglycosylas"/>
    <property type="match status" value="1"/>
</dbReference>
<dbReference type="Pfam" id="PF03990">
    <property type="entry name" value="DUF348"/>
    <property type="match status" value="1"/>
</dbReference>
<dbReference type="InterPro" id="IPR011098">
    <property type="entry name" value="G5_dom"/>
</dbReference>
<feature type="chain" id="PRO_5039193121" evidence="4">
    <location>
        <begin position="31"/>
        <end position="274"/>
    </location>
</feature>
<dbReference type="Pfam" id="PF07501">
    <property type="entry name" value="G5"/>
    <property type="match status" value="1"/>
</dbReference>
<dbReference type="Gene3D" id="2.20.230.10">
    <property type="entry name" value="Resuscitation-promoting factor rpfb"/>
    <property type="match status" value="1"/>
</dbReference>
<evidence type="ECO:0000313" key="7">
    <source>
        <dbReference type="Proteomes" id="UP000198420"/>
    </source>
</evidence>
<organism evidence="6 7">
    <name type="scientific">Actinomadura mexicana</name>
    <dbReference type="NCBI Taxonomy" id="134959"/>
    <lineage>
        <taxon>Bacteria</taxon>
        <taxon>Bacillati</taxon>
        <taxon>Actinomycetota</taxon>
        <taxon>Actinomycetes</taxon>
        <taxon>Streptosporangiales</taxon>
        <taxon>Thermomonosporaceae</taxon>
        <taxon>Actinomadura</taxon>
    </lineage>
</organism>
<dbReference type="PROSITE" id="PS51109">
    <property type="entry name" value="G5"/>
    <property type="match status" value="1"/>
</dbReference>
<evidence type="ECO:0000256" key="1">
    <source>
        <dbReference type="ARBA" id="ARBA00010830"/>
    </source>
</evidence>
<dbReference type="RefSeq" id="WP_089311327.1">
    <property type="nucleotide sequence ID" value="NZ_FZNP01000003.1"/>
</dbReference>
<evidence type="ECO:0000313" key="6">
    <source>
        <dbReference type="EMBL" id="SNR49661.1"/>
    </source>
</evidence>
<dbReference type="InterPro" id="IPR010618">
    <property type="entry name" value="RPF"/>
</dbReference>
<evidence type="ECO:0000256" key="3">
    <source>
        <dbReference type="ARBA" id="ARBA00022801"/>
    </source>
</evidence>
<evidence type="ECO:0000256" key="4">
    <source>
        <dbReference type="SAM" id="SignalP"/>
    </source>
</evidence>